<reference evidence="1 2" key="1">
    <citation type="journal article" date="2015" name="Genome Biol. Evol.">
        <title>Characterization of Three Mycobacterium spp. with Potential Use in Bioremediation by Genome Sequencing and Comparative Genomics.</title>
        <authorList>
            <person name="Das S."/>
            <person name="Pettersson B.M."/>
            <person name="Behra P.R."/>
            <person name="Ramesh M."/>
            <person name="Dasgupta S."/>
            <person name="Bhattacharya A."/>
            <person name="Kirsebom L.A."/>
        </authorList>
    </citation>
    <scope>NUCLEOTIDE SEQUENCE [LARGE SCALE GENOMIC DNA]</scope>
    <source>
        <strain evidence="1 2">DSM 44075</strain>
    </source>
</reference>
<dbReference type="EMBL" id="JYNU01000009">
    <property type="protein sequence ID" value="KMO77841.1"/>
    <property type="molecule type" value="Genomic_DNA"/>
</dbReference>
<accession>A0A0J6YZP3</accession>
<evidence type="ECO:0000313" key="2">
    <source>
        <dbReference type="Proteomes" id="UP000036313"/>
    </source>
</evidence>
<dbReference type="RefSeq" id="WP_157850925.1">
    <property type="nucleotide sequence ID" value="NZ_JYNU01000009.1"/>
</dbReference>
<sequence length="46" mass="4725">MPATGEVAHSSGPALSAQVPADVGWRNVSVVVSAGRDRDEPRGQPL</sequence>
<dbReference type="PATRIC" id="fig|1807.14.peg.1757"/>
<organism evidence="1 2">
    <name type="scientific">Mycolicibacterium obuense</name>
    <dbReference type="NCBI Taxonomy" id="1807"/>
    <lineage>
        <taxon>Bacteria</taxon>
        <taxon>Bacillati</taxon>
        <taxon>Actinomycetota</taxon>
        <taxon>Actinomycetes</taxon>
        <taxon>Mycobacteriales</taxon>
        <taxon>Mycobacteriaceae</taxon>
        <taxon>Mycolicibacterium</taxon>
    </lineage>
</organism>
<evidence type="ECO:0000313" key="1">
    <source>
        <dbReference type="EMBL" id="KMO77841.1"/>
    </source>
</evidence>
<proteinExistence type="predicted"/>
<dbReference type="AlphaFoldDB" id="A0A0J6YZP3"/>
<protein>
    <submittedName>
        <fullName evidence="1">Uncharacterized protein</fullName>
    </submittedName>
</protein>
<dbReference type="Proteomes" id="UP000036313">
    <property type="component" value="Unassembled WGS sequence"/>
</dbReference>
<gene>
    <name evidence="1" type="ORF">MOBUDSM44075_01749</name>
</gene>
<comment type="caution">
    <text evidence="1">The sequence shown here is derived from an EMBL/GenBank/DDBJ whole genome shotgun (WGS) entry which is preliminary data.</text>
</comment>
<name>A0A0J6YZP3_9MYCO</name>